<dbReference type="RefSeq" id="WP_262682575.1">
    <property type="nucleotide sequence ID" value="NZ_JAOQIO010000007.1"/>
</dbReference>
<dbReference type="InterPro" id="IPR011650">
    <property type="entry name" value="Peptidase_M20_dimer"/>
</dbReference>
<dbReference type="PIRSF" id="PIRSF001235">
    <property type="entry name" value="Amidase_carbamoylase"/>
    <property type="match status" value="1"/>
</dbReference>
<comment type="similarity">
    <text evidence="1">Belongs to the peptidase M20 family.</text>
</comment>
<dbReference type="PANTHER" id="PTHR32494">
    <property type="entry name" value="ALLANTOATE DEIMINASE-RELATED"/>
    <property type="match status" value="1"/>
</dbReference>
<name>A0ABT2U8Q5_9BACL</name>
<keyword evidence="5" id="KW-1185">Reference proteome</keyword>
<dbReference type="InterPro" id="IPR010158">
    <property type="entry name" value="Amidase_Cbmase"/>
</dbReference>
<sequence>MNITRLETALIEVNEIGAVKGQGITRLAYSREHWAANAYFIQKCEEAGMSVSIDACGNVIARREGSDPQLPAVACGSHLDTVQHGGGYDGTLGVIAGLEMIRSLNDRGVVTRYPIELISFACEESARFGVSTIGSKAMAGKLNPDSLAHLLDNEGISFPQALAAVGLDFAQIADARRKNNALKAFFELHIEQGPLLEKRGVEIGIVTGIAAPVRLEVTIQGQASHSGTTPMNMRKDALIGAAEIITALEKAALEQTEHDTVATAGVCEVLPGAMNVVPDWVSLKIDIRGTDATSRQMIIEQLYSLFHELEKKRGLQIAARILSEEKPVSLDKETIRLLSSECEAQGVTYTNMMSGAGHDAMNMASICKTGMIFIPSRNGISHHKDEYSSISQIAKGAALLEEVVLRCAEEIRNGSTGILNNMDRSIQDESGKKKSAI</sequence>
<accession>A0ABT2U8Q5</accession>
<dbReference type="Gene3D" id="3.30.70.360">
    <property type="match status" value="1"/>
</dbReference>
<dbReference type="Proteomes" id="UP001652445">
    <property type="component" value="Unassembled WGS sequence"/>
</dbReference>
<dbReference type="InterPro" id="IPR020557">
    <property type="entry name" value="Fumarate_lyase_CS"/>
</dbReference>
<proteinExistence type="inferred from homology"/>
<dbReference type="SUPFAM" id="SSF55031">
    <property type="entry name" value="Bacterial exopeptidase dimerisation domain"/>
    <property type="match status" value="1"/>
</dbReference>
<dbReference type="EMBL" id="JAOQIO010000007">
    <property type="protein sequence ID" value="MCU6791008.1"/>
    <property type="molecule type" value="Genomic_DNA"/>
</dbReference>
<dbReference type="NCBIfam" id="TIGR01879">
    <property type="entry name" value="hydantase"/>
    <property type="match status" value="1"/>
</dbReference>
<protein>
    <submittedName>
        <fullName evidence="4">Zn-dependent hydrolase</fullName>
    </submittedName>
</protein>
<feature type="domain" description="Peptidase M20 dimerisation" evidence="3">
    <location>
        <begin position="215"/>
        <end position="309"/>
    </location>
</feature>
<evidence type="ECO:0000256" key="2">
    <source>
        <dbReference type="ARBA" id="ARBA00022801"/>
    </source>
</evidence>
<dbReference type="CDD" id="cd03884">
    <property type="entry name" value="M20_bAS"/>
    <property type="match status" value="1"/>
</dbReference>
<dbReference type="InterPro" id="IPR036264">
    <property type="entry name" value="Bact_exopeptidase_dim_dom"/>
</dbReference>
<evidence type="ECO:0000256" key="1">
    <source>
        <dbReference type="ARBA" id="ARBA00006153"/>
    </source>
</evidence>
<comment type="caution">
    <text evidence="4">The sequence shown here is derived from an EMBL/GenBank/DDBJ whole genome shotgun (WGS) entry which is preliminary data.</text>
</comment>
<dbReference type="GO" id="GO:0016787">
    <property type="term" value="F:hydrolase activity"/>
    <property type="evidence" value="ECO:0007669"/>
    <property type="project" value="UniProtKB-KW"/>
</dbReference>
<evidence type="ECO:0000259" key="3">
    <source>
        <dbReference type="Pfam" id="PF07687"/>
    </source>
</evidence>
<keyword evidence="2 4" id="KW-0378">Hydrolase</keyword>
<organism evidence="4 5">
    <name type="scientific">Paenibacillus baimaensis</name>
    <dbReference type="NCBI Taxonomy" id="2982185"/>
    <lineage>
        <taxon>Bacteria</taxon>
        <taxon>Bacillati</taxon>
        <taxon>Bacillota</taxon>
        <taxon>Bacilli</taxon>
        <taxon>Bacillales</taxon>
        <taxon>Paenibacillaceae</taxon>
        <taxon>Paenibacillus</taxon>
    </lineage>
</organism>
<dbReference type="PROSITE" id="PS00163">
    <property type="entry name" value="FUMARATE_LYASES"/>
    <property type="match status" value="1"/>
</dbReference>
<evidence type="ECO:0000313" key="4">
    <source>
        <dbReference type="EMBL" id="MCU6791008.1"/>
    </source>
</evidence>
<dbReference type="InterPro" id="IPR002933">
    <property type="entry name" value="Peptidase_M20"/>
</dbReference>
<dbReference type="NCBIfam" id="NF006771">
    <property type="entry name" value="PRK09290.1-5"/>
    <property type="match status" value="1"/>
</dbReference>
<gene>
    <name evidence="4" type="ORF">OB236_02590</name>
</gene>
<dbReference type="SUPFAM" id="SSF53187">
    <property type="entry name" value="Zn-dependent exopeptidases"/>
    <property type="match status" value="1"/>
</dbReference>
<evidence type="ECO:0000313" key="5">
    <source>
        <dbReference type="Proteomes" id="UP001652445"/>
    </source>
</evidence>
<dbReference type="PANTHER" id="PTHR32494:SF5">
    <property type="entry name" value="ALLANTOATE AMIDOHYDROLASE"/>
    <property type="match status" value="1"/>
</dbReference>
<dbReference type="Pfam" id="PF01546">
    <property type="entry name" value="Peptidase_M20"/>
    <property type="match status" value="1"/>
</dbReference>
<reference evidence="4 5" key="1">
    <citation type="submission" date="2022-09" db="EMBL/GenBank/DDBJ databases">
        <authorList>
            <person name="Han X.L."/>
            <person name="Wang Q."/>
            <person name="Lu T."/>
        </authorList>
    </citation>
    <scope>NUCLEOTIDE SEQUENCE [LARGE SCALE GENOMIC DNA]</scope>
    <source>
        <strain evidence="4 5">WQ 127069</strain>
    </source>
</reference>
<dbReference type="Gene3D" id="3.40.630.10">
    <property type="entry name" value="Zn peptidases"/>
    <property type="match status" value="1"/>
</dbReference>
<dbReference type="Pfam" id="PF07687">
    <property type="entry name" value="M20_dimer"/>
    <property type="match status" value="1"/>
</dbReference>